<sequence>MAIFQSPIRFSGPVAALVLLLAVGPLSAQTAGDLNGDGKVDRADLGLLEQYLDGSGLLDGDQSARADLNGDGVVNSKDANRLRQQLGIATVDEPTLNGRASSDRANSRRGGYRASASSSAFQLGVADVVPEWVRGSWRFQSQIYDARGGFGGGNNYQSEQLSLPGDLSKLYSTYKVQTGERLDRLCWQVNDYSDARFSFTEQLRDQGGAVYASTADILNRGPGQAEIRIRVEVLDAGSGQGGGGLLGGLFGFLFNGGRPMGSLSAGDYYVRGGPMERVAGSERTRLPDVDLASLRCR</sequence>
<keyword evidence="1" id="KW-0732">Signal</keyword>
<name>U5QHB1_GLOK1</name>
<dbReference type="HOGENOM" id="CLU_993098_0_0_3"/>
<reference evidence="3 4" key="1">
    <citation type="journal article" date="2013" name="PLoS ONE">
        <title>Cultivation and Complete Genome Sequencing of Gloeobacter kilaueensis sp. nov., from a Lava Cave in Kilauea Caldera, Hawai'i.</title>
        <authorList>
            <person name="Saw J.H."/>
            <person name="Schatz M."/>
            <person name="Brown M.V."/>
            <person name="Kunkel D.D."/>
            <person name="Foster J.S."/>
            <person name="Shick H."/>
            <person name="Christensen S."/>
            <person name="Hou S."/>
            <person name="Wan X."/>
            <person name="Donachie S.P."/>
        </authorList>
    </citation>
    <scope>NUCLEOTIDE SEQUENCE [LARGE SCALE GENOMIC DNA]</scope>
    <source>
        <strain evidence="4">JS</strain>
    </source>
</reference>
<evidence type="ECO:0000313" key="4">
    <source>
        <dbReference type="Proteomes" id="UP000017396"/>
    </source>
</evidence>
<dbReference type="Gene3D" id="1.10.1330.10">
    <property type="entry name" value="Dockerin domain"/>
    <property type="match status" value="1"/>
</dbReference>
<dbReference type="CDD" id="cd14256">
    <property type="entry name" value="Dockerin_I"/>
    <property type="match status" value="1"/>
</dbReference>
<proteinExistence type="predicted"/>
<feature type="signal peptide" evidence="1">
    <location>
        <begin position="1"/>
        <end position="28"/>
    </location>
</feature>
<keyword evidence="4" id="KW-1185">Reference proteome</keyword>
<evidence type="ECO:0000259" key="2">
    <source>
        <dbReference type="PROSITE" id="PS51766"/>
    </source>
</evidence>
<organism evidence="3 4">
    <name type="scientific">Gloeobacter kilaueensis (strain ATCC BAA-2537 / CCAP 1431/1 / ULC 316 / JS1)</name>
    <dbReference type="NCBI Taxonomy" id="1183438"/>
    <lineage>
        <taxon>Bacteria</taxon>
        <taxon>Bacillati</taxon>
        <taxon>Cyanobacteriota</taxon>
        <taxon>Cyanophyceae</taxon>
        <taxon>Gloeobacterales</taxon>
        <taxon>Gloeobacteraceae</taxon>
        <taxon>Gloeobacter</taxon>
    </lineage>
</organism>
<dbReference type="Proteomes" id="UP000017396">
    <property type="component" value="Chromosome"/>
</dbReference>
<evidence type="ECO:0000256" key="1">
    <source>
        <dbReference type="SAM" id="SignalP"/>
    </source>
</evidence>
<evidence type="ECO:0000313" key="3">
    <source>
        <dbReference type="EMBL" id="AGY58337.1"/>
    </source>
</evidence>
<dbReference type="GO" id="GO:0004553">
    <property type="term" value="F:hydrolase activity, hydrolyzing O-glycosyl compounds"/>
    <property type="evidence" value="ECO:0007669"/>
    <property type="project" value="InterPro"/>
</dbReference>
<dbReference type="PROSITE" id="PS00018">
    <property type="entry name" value="EF_HAND_1"/>
    <property type="match status" value="1"/>
</dbReference>
<accession>U5QHB1</accession>
<gene>
    <name evidence="3" type="ORF">GKIL_2091</name>
</gene>
<dbReference type="PROSITE" id="PS51766">
    <property type="entry name" value="DOCKERIN"/>
    <property type="match status" value="1"/>
</dbReference>
<dbReference type="SUPFAM" id="SSF63446">
    <property type="entry name" value="Type I dockerin domain"/>
    <property type="match status" value="1"/>
</dbReference>
<dbReference type="eggNOG" id="ENOG502ZHNS">
    <property type="taxonomic scope" value="Bacteria"/>
</dbReference>
<dbReference type="GO" id="GO:0000272">
    <property type="term" value="P:polysaccharide catabolic process"/>
    <property type="evidence" value="ECO:0007669"/>
    <property type="project" value="InterPro"/>
</dbReference>
<dbReference type="InterPro" id="IPR002105">
    <property type="entry name" value="Dockerin_1_rpt"/>
</dbReference>
<dbReference type="STRING" id="1183438.GKIL_2091"/>
<dbReference type="InterPro" id="IPR018247">
    <property type="entry name" value="EF_Hand_1_Ca_BS"/>
</dbReference>
<dbReference type="EMBL" id="CP003587">
    <property type="protein sequence ID" value="AGY58337.1"/>
    <property type="molecule type" value="Genomic_DNA"/>
</dbReference>
<protein>
    <recommendedName>
        <fullName evidence="2">Dockerin domain-containing protein</fullName>
    </recommendedName>
</protein>
<dbReference type="InterPro" id="IPR036439">
    <property type="entry name" value="Dockerin_dom_sf"/>
</dbReference>
<dbReference type="Pfam" id="PF00404">
    <property type="entry name" value="Dockerin_1"/>
    <property type="match status" value="1"/>
</dbReference>
<dbReference type="RefSeq" id="WP_023173471.1">
    <property type="nucleotide sequence ID" value="NC_022600.1"/>
</dbReference>
<dbReference type="KEGG" id="glj:GKIL_2091"/>
<dbReference type="AlphaFoldDB" id="U5QHB1"/>
<dbReference type="InterPro" id="IPR016134">
    <property type="entry name" value="Dockerin_dom"/>
</dbReference>
<feature type="chain" id="PRO_5004664082" description="Dockerin domain-containing protein" evidence="1">
    <location>
        <begin position="29"/>
        <end position="297"/>
    </location>
</feature>
<feature type="domain" description="Dockerin" evidence="2">
    <location>
        <begin position="27"/>
        <end position="95"/>
    </location>
</feature>